<dbReference type="RefSeq" id="WP_179919170.1">
    <property type="nucleotide sequence ID" value="NZ_CP058909.1"/>
</dbReference>
<feature type="region of interest" description="Disordered" evidence="1">
    <location>
        <begin position="1"/>
        <end position="22"/>
    </location>
</feature>
<sequence>MPDPDRDAEPESTTDPRFDEWPVRRYDAYDDLTVERATPDDDDGQQLDDVEWVGGTRAGSGGAAYVYAPESETLHRGRYDHENDRVVVDDETAVDRETLGDHLVDIGEDHDWGWLSSFAREHMDTPDHDPEDPTAEHLLPPGFDHEATEFQRRNLVDDADEDAAFFGSHTFADDTDRVHVLEREFAVTAAESDDRADTHVEERYLVAEEPREEDRAGDADIVEEREYDLALDVDPDERVWVNDAEGLLTEWHRRHLAPPEREEHRRVERGAAATDGSADRRGV</sequence>
<dbReference type="OrthoDB" id="236125at2157"/>
<organism evidence="2 3">
    <name type="scientific">Halosimplex pelagicum</name>
    <dbReference type="NCBI Taxonomy" id="869886"/>
    <lineage>
        <taxon>Archaea</taxon>
        <taxon>Methanobacteriati</taxon>
        <taxon>Methanobacteriota</taxon>
        <taxon>Stenosarchaea group</taxon>
        <taxon>Halobacteria</taxon>
        <taxon>Halobacteriales</taxon>
        <taxon>Haloarculaceae</taxon>
        <taxon>Halosimplex</taxon>
    </lineage>
</organism>
<proteinExistence type="predicted"/>
<gene>
    <name evidence="2" type="ORF">HZS54_21605</name>
</gene>
<dbReference type="GeneID" id="56085244"/>
<dbReference type="EMBL" id="CP058909">
    <property type="protein sequence ID" value="QLH84072.1"/>
    <property type="molecule type" value="Genomic_DNA"/>
</dbReference>
<accession>A0A7D5TVI7</accession>
<evidence type="ECO:0000313" key="3">
    <source>
        <dbReference type="Proteomes" id="UP000509346"/>
    </source>
</evidence>
<feature type="compositionally biased region" description="Basic and acidic residues" evidence="1">
    <location>
        <begin position="257"/>
        <end position="269"/>
    </location>
</feature>
<reference evidence="2 3" key="1">
    <citation type="submission" date="2020-07" db="EMBL/GenBank/DDBJ databases">
        <title>Halosimplex litoreum sp. nov. and Halosimplex rubrum sp. nov., isolated from different salt environments.</title>
        <authorList>
            <person name="Cui H."/>
        </authorList>
    </citation>
    <scope>NUCLEOTIDE SEQUENCE [LARGE SCALE GENOMIC DNA]</scope>
    <source>
        <strain evidence="2 3">R2</strain>
    </source>
</reference>
<evidence type="ECO:0000256" key="1">
    <source>
        <dbReference type="SAM" id="MobiDB-lite"/>
    </source>
</evidence>
<evidence type="ECO:0000313" key="2">
    <source>
        <dbReference type="EMBL" id="QLH84072.1"/>
    </source>
</evidence>
<protein>
    <submittedName>
        <fullName evidence="2">Uncharacterized protein</fullName>
    </submittedName>
</protein>
<dbReference type="KEGG" id="hpel:HZS54_21605"/>
<keyword evidence="3" id="KW-1185">Reference proteome</keyword>
<name>A0A7D5TVI7_9EURY</name>
<dbReference type="AlphaFoldDB" id="A0A7D5TVI7"/>
<dbReference type="Proteomes" id="UP000509346">
    <property type="component" value="Chromosome"/>
</dbReference>
<feature type="region of interest" description="Disordered" evidence="1">
    <location>
        <begin position="255"/>
        <end position="283"/>
    </location>
</feature>